<dbReference type="FunFam" id="1.50.10.10:FF:000057">
    <property type="entry name" value="N-acylglucosamine 2-epimerase"/>
    <property type="match status" value="1"/>
</dbReference>
<dbReference type="RefSeq" id="WP_053820196.1">
    <property type="nucleotide sequence ID" value="NZ_CP006911.1"/>
</dbReference>
<dbReference type="AlphaFoldDB" id="A0A0M4LDI3"/>
<comment type="similarity">
    <text evidence="1">Belongs to the N-acylglucosamine 2-epimerase family.</text>
</comment>
<dbReference type="KEGG" id="tsn:W908_05105"/>
<dbReference type="PANTHER" id="PTHR15108">
    <property type="entry name" value="N-ACYLGLUCOSAMINE-2-EPIMERASE"/>
    <property type="match status" value="1"/>
</dbReference>
<evidence type="ECO:0000313" key="4">
    <source>
        <dbReference type="Proteomes" id="UP000068905"/>
    </source>
</evidence>
<dbReference type="SUPFAM" id="SSF48208">
    <property type="entry name" value="Six-hairpin glycosidases"/>
    <property type="match status" value="1"/>
</dbReference>
<dbReference type="InterPro" id="IPR008928">
    <property type="entry name" value="6-hairpin_glycosidase_sf"/>
</dbReference>
<keyword evidence="2" id="KW-0413">Isomerase</keyword>
<dbReference type="InterPro" id="IPR012341">
    <property type="entry name" value="6hp_glycosidase-like_sf"/>
</dbReference>
<dbReference type="Pfam" id="PF07221">
    <property type="entry name" value="GlcNAc_2-epim"/>
    <property type="match status" value="1"/>
</dbReference>
<dbReference type="InterPro" id="IPR034116">
    <property type="entry name" value="AGE_dom"/>
</dbReference>
<sequence length="396" mass="46302">MSNPSLPKFKSKGFLIEHVKSIMAFYHPHCIDNNDGGFFQHFRDDGSIYDFETRHLVSSTRFIFNYSMAAIHFDNNDYLDAALHGIEYLRNSHLNKETGGYAWTMKGNEADDSTNYCYGLAFVLLAYSTAYKAGIEKSKDYIDETFELMEKHFWSKEHELYSDEISADWSNVSKYRGQNANMHSCEALISAFEATNEQKYLDRAHLIANNICNKQASLADELIWEHYDSNWQIDWTYNKDRPDDLFRPWGFQVGHLTEWAKLLVILERYIDEEWLIPRAVKLFDDAVEMGWDEKSGGLVYGFAPNGDVCDSDKYFWVQAESLAAAALLAQRMNDEYYWKWYDRIWTYSWNHMIDQKYGAWFRILDSSNQKYDDLKSPAGKTDYHTMGACYESLNAI</sequence>
<evidence type="ECO:0000256" key="2">
    <source>
        <dbReference type="ARBA" id="ARBA00023235"/>
    </source>
</evidence>
<dbReference type="STRING" id="1125411.W908_05105"/>
<gene>
    <name evidence="3" type="ORF">W908_05105</name>
</gene>
<protein>
    <submittedName>
        <fullName evidence="3">N-acylglucosamine 2-epimerase</fullName>
    </submittedName>
</protein>
<organism evidence="3 4">
    <name type="scientific">Candidatus Pseudothioglobus singularis PS1</name>
    <dbReference type="NCBI Taxonomy" id="1125411"/>
    <lineage>
        <taxon>Bacteria</taxon>
        <taxon>Pseudomonadati</taxon>
        <taxon>Pseudomonadota</taxon>
        <taxon>Gammaproteobacteria</taxon>
        <taxon>Candidatus Pseudothioglobaceae</taxon>
        <taxon>Candidatus Pseudothioglobus</taxon>
    </lineage>
</organism>
<accession>A0A0M4LDI3</accession>
<dbReference type="CDD" id="cd00249">
    <property type="entry name" value="AGE"/>
    <property type="match status" value="1"/>
</dbReference>
<dbReference type="InterPro" id="IPR010819">
    <property type="entry name" value="AGE/CE"/>
</dbReference>
<reference evidence="3 4" key="1">
    <citation type="journal article" date="2015" name="Genome Announc.">
        <title>Genome Sequence of 'Candidatus Thioglobus singularis' Strain PS1, a Mixotroph from the SUP05 Clade of Marine Gammaproteobacteria.</title>
        <authorList>
            <person name="Marshall K.T."/>
            <person name="Morris R.M."/>
        </authorList>
    </citation>
    <scope>NUCLEOTIDE SEQUENCE [LARGE SCALE GENOMIC DNA]</scope>
    <source>
        <strain evidence="3 4">PS1</strain>
    </source>
</reference>
<dbReference type="GO" id="GO:0016853">
    <property type="term" value="F:isomerase activity"/>
    <property type="evidence" value="ECO:0007669"/>
    <property type="project" value="UniProtKB-KW"/>
</dbReference>
<evidence type="ECO:0000256" key="1">
    <source>
        <dbReference type="ARBA" id="ARBA00008558"/>
    </source>
</evidence>
<dbReference type="PATRIC" id="fig|1125411.7.peg.1005"/>
<dbReference type="Proteomes" id="UP000068905">
    <property type="component" value="Chromosome"/>
</dbReference>
<dbReference type="OrthoDB" id="9806359at2"/>
<dbReference type="GO" id="GO:0005975">
    <property type="term" value="P:carbohydrate metabolic process"/>
    <property type="evidence" value="ECO:0007669"/>
    <property type="project" value="InterPro"/>
</dbReference>
<name>A0A0M4LDI3_9GAMM</name>
<dbReference type="EMBL" id="CP006911">
    <property type="protein sequence ID" value="ALE01982.1"/>
    <property type="molecule type" value="Genomic_DNA"/>
</dbReference>
<dbReference type="Gene3D" id="1.50.10.10">
    <property type="match status" value="1"/>
</dbReference>
<keyword evidence="4" id="KW-1185">Reference proteome</keyword>
<evidence type="ECO:0000313" key="3">
    <source>
        <dbReference type="EMBL" id="ALE01982.1"/>
    </source>
</evidence>
<proteinExistence type="inferred from homology"/>